<reference evidence="8" key="1">
    <citation type="submission" date="2023-10" db="EMBL/GenBank/DDBJ databases">
        <authorList>
            <person name="Noh H."/>
        </authorList>
    </citation>
    <scope>NUCLEOTIDE SEQUENCE</scope>
    <source>
        <strain evidence="8">DUCC4014</strain>
    </source>
</reference>
<dbReference type="PROSITE" id="PS50850">
    <property type="entry name" value="MFS"/>
    <property type="match status" value="1"/>
</dbReference>
<feature type="transmembrane region" description="Helical" evidence="6">
    <location>
        <begin position="506"/>
        <end position="524"/>
    </location>
</feature>
<dbReference type="EMBL" id="CP086714">
    <property type="protein sequence ID" value="WOO77138.1"/>
    <property type="molecule type" value="Genomic_DNA"/>
</dbReference>
<accession>A0AAF0Y5L0</accession>
<dbReference type="PANTHER" id="PTHR48022">
    <property type="entry name" value="PLASTIDIC GLUCOSE TRANSPORTER 4"/>
    <property type="match status" value="1"/>
</dbReference>
<name>A0AAF0Y5L0_9TREE</name>
<dbReference type="PROSITE" id="PS00216">
    <property type="entry name" value="SUGAR_TRANSPORT_1"/>
    <property type="match status" value="1"/>
</dbReference>
<dbReference type="GO" id="GO:0005351">
    <property type="term" value="F:carbohydrate:proton symporter activity"/>
    <property type="evidence" value="ECO:0007669"/>
    <property type="project" value="TreeGrafter"/>
</dbReference>
<dbReference type="GO" id="GO:0016020">
    <property type="term" value="C:membrane"/>
    <property type="evidence" value="ECO:0007669"/>
    <property type="project" value="UniProtKB-SubCell"/>
</dbReference>
<evidence type="ECO:0000256" key="6">
    <source>
        <dbReference type="SAM" id="Phobius"/>
    </source>
</evidence>
<feature type="transmembrane region" description="Helical" evidence="6">
    <location>
        <begin position="472"/>
        <end position="494"/>
    </location>
</feature>
<dbReference type="GeneID" id="87803987"/>
<evidence type="ECO:0000259" key="7">
    <source>
        <dbReference type="PROSITE" id="PS50850"/>
    </source>
</evidence>
<evidence type="ECO:0000313" key="8">
    <source>
        <dbReference type="EMBL" id="WOO77138.1"/>
    </source>
</evidence>
<evidence type="ECO:0000256" key="4">
    <source>
        <dbReference type="ARBA" id="ARBA00022989"/>
    </source>
</evidence>
<dbReference type="Proteomes" id="UP000827549">
    <property type="component" value="Chromosome 1"/>
</dbReference>
<comment type="subcellular location">
    <subcellularLocation>
        <location evidence="1">Membrane</location>
        <topology evidence="1">Multi-pass membrane protein</topology>
    </subcellularLocation>
</comment>
<dbReference type="PROSITE" id="PS00217">
    <property type="entry name" value="SUGAR_TRANSPORT_2"/>
    <property type="match status" value="1"/>
</dbReference>
<proteinExistence type="inferred from homology"/>
<evidence type="ECO:0000313" key="9">
    <source>
        <dbReference type="Proteomes" id="UP000827549"/>
    </source>
</evidence>
<organism evidence="8 9">
    <name type="scientific">Vanrija pseudolonga</name>
    <dbReference type="NCBI Taxonomy" id="143232"/>
    <lineage>
        <taxon>Eukaryota</taxon>
        <taxon>Fungi</taxon>
        <taxon>Dikarya</taxon>
        <taxon>Basidiomycota</taxon>
        <taxon>Agaricomycotina</taxon>
        <taxon>Tremellomycetes</taxon>
        <taxon>Trichosporonales</taxon>
        <taxon>Trichosporonaceae</taxon>
        <taxon>Vanrija</taxon>
    </lineage>
</organism>
<keyword evidence="3 6" id="KW-0812">Transmembrane</keyword>
<keyword evidence="4 6" id="KW-1133">Transmembrane helix</keyword>
<feature type="transmembrane region" description="Helical" evidence="6">
    <location>
        <begin position="434"/>
        <end position="460"/>
    </location>
</feature>
<evidence type="ECO:0000256" key="5">
    <source>
        <dbReference type="ARBA" id="ARBA00023136"/>
    </source>
</evidence>
<evidence type="ECO:0000256" key="1">
    <source>
        <dbReference type="ARBA" id="ARBA00004141"/>
    </source>
</evidence>
<feature type="transmembrane region" description="Helical" evidence="6">
    <location>
        <begin position="50"/>
        <end position="73"/>
    </location>
</feature>
<dbReference type="InterPro" id="IPR005829">
    <property type="entry name" value="Sugar_transporter_CS"/>
</dbReference>
<feature type="transmembrane region" description="Helical" evidence="6">
    <location>
        <begin position="404"/>
        <end position="428"/>
    </location>
</feature>
<dbReference type="InterPro" id="IPR020846">
    <property type="entry name" value="MFS_dom"/>
</dbReference>
<gene>
    <name evidence="8" type="primary">fmqE_4</name>
    <name evidence="8" type="ORF">LOC62_01G000729</name>
</gene>
<dbReference type="PANTHER" id="PTHR48022:SF68">
    <property type="entry name" value="MAJOR FACILITATOR SUPERFAMILY (MFS) PROFILE DOMAIN-CONTAINING PROTEIN-RELATED"/>
    <property type="match status" value="1"/>
</dbReference>
<comment type="similarity">
    <text evidence="2">Belongs to the major facilitator superfamily. Sugar transporter (TC 2.A.1.1) family.</text>
</comment>
<feature type="transmembrane region" description="Helical" evidence="6">
    <location>
        <begin position="376"/>
        <end position="397"/>
    </location>
</feature>
<dbReference type="InterPro" id="IPR050360">
    <property type="entry name" value="MFS_Sugar_Transporters"/>
</dbReference>
<feature type="domain" description="Major facilitator superfamily (MFS) profile" evidence="7">
    <location>
        <begin position="52"/>
        <end position="528"/>
    </location>
</feature>
<keyword evidence="5 6" id="KW-0472">Membrane</keyword>
<dbReference type="RefSeq" id="XP_062623170.1">
    <property type="nucleotide sequence ID" value="XM_062767186.1"/>
</dbReference>
<keyword evidence="9" id="KW-1185">Reference proteome</keyword>
<dbReference type="InterPro" id="IPR036259">
    <property type="entry name" value="MFS_trans_sf"/>
</dbReference>
<evidence type="ECO:0000256" key="3">
    <source>
        <dbReference type="ARBA" id="ARBA00022692"/>
    </source>
</evidence>
<dbReference type="Pfam" id="PF00083">
    <property type="entry name" value="Sugar_tr"/>
    <property type="match status" value="1"/>
</dbReference>
<feature type="transmembrane region" description="Helical" evidence="6">
    <location>
        <begin position="255"/>
        <end position="272"/>
    </location>
</feature>
<feature type="transmembrane region" description="Helical" evidence="6">
    <location>
        <begin position="220"/>
        <end position="243"/>
    </location>
</feature>
<dbReference type="Gene3D" id="1.20.1250.20">
    <property type="entry name" value="MFS general substrate transporter like domains"/>
    <property type="match status" value="1"/>
</dbReference>
<dbReference type="InterPro" id="IPR005828">
    <property type="entry name" value="MFS_sugar_transport-like"/>
</dbReference>
<feature type="transmembrane region" description="Helical" evidence="6">
    <location>
        <begin position="145"/>
        <end position="165"/>
    </location>
</feature>
<evidence type="ECO:0000256" key="2">
    <source>
        <dbReference type="ARBA" id="ARBA00010992"/>
    </source>
</evidence>
<sequence length="570" mass="62836">MSTTKLENDAKLDPIDTKGESEHVQHADLIVSEYDGLTRGQAIRKFPRRFIIGLLMSTAAMYLGYTLTLPGAITANRGFINHFGTKHNAKGEIELDASHVGAWNGVRALVVHTRRRALTPQVNLGSQILLQGISPYTAKRFGLKFNLYALTGFIIIVSAILRFSLAVAADPTQAIVLEIVAKTWEVYLVAKIFCGFSAGFIGTSVTAYMSETTTKQFRGIHLSCFSFAFALGGFLSAIALQILESTHPLAYRNAFYSEFAIVGVWIPVMILLPESPVWYCRNGKHEQAMASLRRLNGKHDWFDEEHEYAVFRQGVEESEALVAKSSNYSYLACFKGTNLRRTLISTIPFSMQNFVGGPLMFNTAYFLQTVGMNDAFLGNVIVNCVLLFGVFLSFYFVDKAGRRPLLLMGGIVMCVTNLIVGGMAVLGINTKTGAAMLAMMAIWVLAYALSCGPIGWLSLVENSTPVLRTQTAGIAAIMQSCNGVIFAYCVPLMLSEQYAGWGAKTGFFFGPLSFLFTILVWFTVPETKDRTYAELDELYERRIPAWRFNTTKTAAQDVAEAAAVAHGDRH</sequence>
<dbReference type="AlphaFoldDB" id="A0AAF0Y5L0"/>
<dbReference type="SUPFAM" id="SSF103473">
    <property type="entry name" value="MFS general substrate transporter"/>
    <property type="match status" value="1"/>
</dbReference>
<protein>
    <submittedName>
        <fullName evidence="8">MFS transporter fmqE</fullName>
    </submittedName>
</protein>
<feature type="transmembrane region" description="Helical" evidence="6">
    <location>
        <begin position="186"/>
        <end position="208"/>
    </location>
</feature>